<evidence type="ECO:0000256" key="2">
    <source>
        <dbReference type="ARBA" id="ARBA00023445"/>
    </source>
</evidence>
<keyword evidence="5" id="KW-1185">Reference proteome</keyword>
<proteinExistence type="inferred from homology"/>
<dbReference type="PANTHER" id="PTHR10366:SF562">
    <property type="entry name" value="ALDEHYDE REDUCTASE II (AFU_ORTHOLOGUE AFUA_1G11360)"/>
    <property type="match status" value="1"/>
</dbReference>
<dbReference type="SUPFAM" id="SSF51735">
    <property type="entry name" value="NAD(P)-binding Rossmann-fold domains"/>
    <property type="match status" value="1"/>
</dbReference>
<dbReference type="PANTHER" id="PTHR10366">
    <property type="entry name" value="NAD DEPENDENT EPIMERASE/DEHYDRATASE"/>
    <property type="match status" value="1"/>
</dbReference>
<dbReference type="InterPro" id="IPR036291">
    <property type="entry name" value="NAD(P)-bd_dom_sf"/>
</dbReference>
<evidence type="ECO:0000313" key="5">
    <source>
        <dbReference type="Proteomes" id="UP001148299"/>
    </source>
</evidence>
<dbReference type="InterPro" id="IPR001509">
    <property type="entry name" value="Epimerase_deHydtase"/>
</dbReference>
<reference evidence="4" key="2">
    <citation type="journal article" date="2023" name="IMA Fungus">
        <title>Comparative genomic study of the Penicillium genus elucidates a diverse pangenome and 15 lateral gene transfer events.</title>
        <authorList>
            <person name="Petersen C."/>
            <person name="Sorensen T."/>
            <person name="Nielsen M.R."/>
            <person name="Sondergaard T.E."/>
            <person name="Sorensen J.L."/>
            <person name="Fitzpatrick D.A."/>
            <person name="Frisvad J.C."/>
            <person name="Nielsen K.L."/>
        </authorList>
    </citation>
    <scope>NUCLEOTIDE SEQUENCE</scope>
    <source>
        <strain evidence="4">IBT 35675</strain>
    </source>
</reference>
<comment type="similarity">
    <text evidence="2">Belongs to the NAD(P)-dependent epimerase/dehydratase family. Dihydroflavonol-4-reductase subfamily.</text>
</comment>
<dbReference type="Pfam" id="PF01370">
    <property type="entry name" value="Epimerase"/>
    <property type="match status" value="1"/>
</dbReference>
<dbReference type="InterPro" id="IPR050425">
    <property type="entry name" value="NAD(P)_dehydrat-like"/>
</dbReference>
<evidence type="ECO:0000259" key="3">
    <source>
        <dbReference type="Pfam" id="PF01370"/>
    </source>
</evidence>
<organism evidence="4 5">
    <name type="scientific">Penicillium brevicompactum</name>
    <dbReference type="NCBI Taxonomy" id="5074"/>
    <lineage>
        <taxon>Eukaryota</taxon>
        <taxon>Fungi</taxon>
        <taxon>Dikarya</taxon>
        <taxon>Ascomycota</taxon>
        <taxon>Pezizomycotina</taxon>
        <taxon>Eurotiomycetes</taxon>
        <taxon>Eurotiomycetidae</taxon>
        <taxon>Eurotiales</taxon>
        <taxon>Aspergillaceae</taxon>
        <taxon>Penicillium</taxon>
    </lineage>
</organism>
<accession>A0A9W9RL25</accession>
<comment type="caution">
    <text evidence="4">The sequence shown here is derived from an EMBL/GenBank/DDBJ whole genome shotgun (WGS) entry which is preliminary data.</text>
</comment>
<name>A0A9W9RL25_PENBR</name>
<evidence type="ECO:0000256" key="1">
    <source>
        <dbReference type="ARBA" id="ARBA00023002"/>
    </source>
</evidence>
<dbReference type="EMBL" id="JAPZBR010000002">
    <property type="protein sequence ID" value="KAJ5362116.1"/>
    <property type="molecule type" value="Genomic_DNA"/>
</dbReference>
<sequence length="321" mass="35774">MAPDYALPHGSKILVTGANGYIASHVVDQMLALGYVVRGTVRSQKPWLNEYFDKKYGADAFETFIVSSFDDTSAVEEALDGVDGVIHLVSDLSFGSDPKAVIPWVVQATLNILEVASRKTSIKRVVLTSSSSATYPLTPEPNGRKLDAEERGVAVYAASKTEGERQSWKWIKDHRPQFEFNTVLPCFVVGKILHPEIPGSTMGSVRKLLQGDDTAFSRFPEQWYVDVEDTAKLCAIALLDETVNSERIFAFGEQTNWTDTVSMLRELRPNNRAIPDPPENEMRDRTEVVPRTRAQDLIRRFYGSTGFTPVKKSLAKGIEGW</sequence>
<dbReference type="Gene3D" id="3.40.50.720">
    <property type="entry name" value="NAD(P)-binding Rossmann-like Domain"/>
    <property type="match status" value="1"/>
</dbReference>
<dbReference type="GO" id="GO:0016616">
    <property type="term" value="F:oxidoreductase activity, acting on the CH-OH group of donors, NAD or NADP as acceptor"/>
    <property type="evidence" value="ECO:0007669"/>
    <property type="project" value="TreeGrafter"/>
</dbReference>
<reference evidence="4" key="1">
    <citation type="submission" date="2022-12" db="EMBL/GenBank/DDBJ databases">
        <authorList>
            <person name="Petersen C."/>
        </authorList>
    </citation>
    <scope>NUCLEOTIDE SEQUENCE</scope>
    <source>
        <strain evidence="4">IBT 35675</strain>
    </source>
</reference>
<gene>
    <name evidence="4" type="ORF">N7541_002960</name>
</gene>
<protein>
    <recommendedName>
        <fullName evidence="3">NAD-dependent epimerase/dehydratase domain-containing protein</fullName>
    </recommendedName>
</protein>
<evidence type="ECO:0000313" key="4">
    <source>
        <dbReference type="EMBL" id="KAJ5362116.1"/>
    </source>
</evidence>
<feature type="domain" description="NAD-dependent epimerase/dehydratase" evidence="3">
    <location>
        <begin position="13"/>
        <end position="240"/>
    </location>
</feature>
<dbReference type="Proteomes" id="UP001148299">
    <property type="component" value="Unassembled WGS sequence"/>
</dbReference>
<dbReference type="AlphaFoldDB" id="A0A9W9RL25"/>
<keyword evidence="1" id="KW-0560">Oxidoreductase</keyword>